<organism evidence="6 7">
    <name type="scientific">Cohnella phaseoli</name>
    <dbReference type="NCBI Taxonomy" id="456490"/>
    <lineage>
        <taxon>Bacteria</taxon>
        <taxon>Bacillati</taxon>
        <taxon>Bacillota</taxon>
        <taxon>Bacilli</taxon>
        <taxon>Bacillales</taxon>
        <taxon>Paenibacillaceae</taxon>
        <taxon>Cohnella</taxon>
    </lineage>
</organism>
<dbReference type="EMBL" id="QRDZ01000007">
    <property type="protein sequence ID" value="RED84122.1"/>
    <property type="molecule type" value="Genomic_DNA"/>
</dbReference>
<keyword evidence="7" id="KW-1185">Reference proteome</keyword>
<dbReference type="GO" id="GO:1901982">
    <property type="term" value="F:maltose binding"/>
    <property type="evidence" value="ECO:0007669"/>
    <property type="project" value="TreeGrafter"/>
</dbReference>
<dbReference type="RefSeq" id="WP_116060741.1">
    <property type="nucleotide sequence ID" value="NZ_QRDZ01000007.1"/>
</dbReference>
<dbReference type="Proteomes" id="UP000256977">
    <property type="component" value="Unassembled WGS sequence"/>
</dbReference>
<dbReference type="InterPro" id="IPR006059">
    <property type="entry name" value="SBP"/>
</dbReference>
<evidence type="ECO:0000256" key="2">
    <source>
        <dbReference type="ARBA" id="ARBA00022448"/>
    </source>
</evidence>
<evidence type="ECO:0000256" key="1">
    <source>
        <dbReference type="ARBA" id="ARBA00008520"/>
    </source>
</evidence>
<dbReference type="GO" id="GO:0042956">
    <property type="term" value="P:maltodextrin transmembrane transport"/>
    <property type="evidence" value="ECO:0007669"/>
    <property type="project" value="TreeGrafter"/>
</dbReference>
<evidence type="ECO:0000256" key="3">
    <source>
        <dbReference type="ARBA" id="ARBA00022729"/>
    </source>
</evidence>
<dbReference type="Pfam" id="PF01547">
    <property type="entry name" value="SBP_bac_1"/>
    <property type="match status" value="1"/>
</dbReference>
<dbReference type="SUPFAM" id="SSF53850">
    <property type="entry name" value="Periplasmic binding protein-like II"/>
    <property type="match status" value="1"/>
</dbReference>
<evidence type="ECO:0000256" key="4">
    <source>
        <dbReference type="SAM" id="MobiDB-lite"/>
    </source>
</evidence>
<dbReference type="PROSITE" id="PS51257">
    <property type="entry name" value="PROKAR_LIPOPROTEIN"/>
    <property type="match status" value="1"/>
</dbReference>
<feature type="region of interest" description="Disordered" evidence="4">
    <location>
        <begin position="28"/>
        <end position="51"/>
    </location>
</feature>
<keyword evidence="3 5" id="KW-0732">Signal</keyword>
<comment type="caution">
    <text evidence="6">The sequence shown here is derived from an EMBL/GenBank/DDBJ whole genome shotgun (WGS) entry which is preliminary data.</text>
</comment>
<proteinExistence type="inferred from homology"/>
<dbReference type="AlphaFoldDB" id="A0A3D9KCX0"/>
<evidence type="ECO:0000313" key="7">
    <source>
        <dbReference type="Proteomes" id="UP000256977"/>
    </source>
</evidence>
<dbReference type="Gene3D" id="3.40.190.10">
    <property type="entry name" value="Periplasmic binding protein-like II"/>
    <property type="match status" value="1"/>
</dbReference>
<evidence type="ECO:0000256" key="5">
    <source>
        <dbReference type="SAM" id="SignalP"/>
    </source>
</evidence>
<reference evidence="6 7" key="1">
    <citation type="submission" date="2018-07" db="EMBL/GenBank/DDBJ databases">
        <title>Genomic Encyclopedia of Type Strains, Phase III (KMG-III): the genomes of soil and plant-associated and newly described type strains.</title>
        <authorList>
            <person name="Whitman W."/>
        </authorList>
    </citation>
    <scope>NUCLEOTIDE SEQUENCE [LARGE SCALE GENOMIC DNA]</scope>
    <source>
        <strain evidence="6 7">CECT 7287</strain>
    </source>
</reference>
<dbReference type="PANTHER" id="PTHR30061">
    <property type="entry name" value="MALTOSE-BINDING PERIPLASMIC PROTEIN"/>
    <property type="match status" value="1"/>
</dbReference>
<dbReference type="OrthoDB" id="9808332at2"/>
<accession>A0A3D9KCX0</accession>
<name>A0A3D9KCX0_9BACL</name>
<dbReference type="GO" id="GO:0015768">
    <property type="term" value="P:maltose transport"/>
    <property type="evidence" value="ECO:0007669"/>
    <property type="project" value="TreeGrafter"/>
</dbReference>
<keyword evidence="2" id="KW-0813">Transport</keyword>
<feature type="chain" id="PRO_5038993130" evidence="5">
    <location>
        <begin position="21"/>
        <end position="444"/>
    </location>
</feature>
<protein>
    <submittedName>
        <fullName evidence="6">ABC-type glycerol-3-phosphate transport system substrate-binding protein</fullName>
    </submittedName>
</protein>
<dbReference type="PANTHER" id="PTHR30061:SF50">
    <property type="entry name" value="MALTOSE_MALTODEXTRIN-BINDING PERIPLASMIC PROTEIN"/>
    <property type="match status" value="1"/>
</dbReference>
<dbReference type="GO" id="GO:0055052">
    <property type="term" value="C:ATP-binding cassette (ABC) transporter complex, substrate-binding subunit-containing"/>
    <property type="evidence" value="ECO:0007669"/>
    <property type="project" value="TreeGrafter"/>
</dbReference>
<comment type="similarity">
    <text evidence="1">Belongs to the bacterial solute-binding protein 1 family.</text>
</comment>
<dbReference type="CDD" id="cd13585">
    <property type="entry name" value="PBP2_TMBP_like"/>
    <property type="match status" value="1"/>
</dbReference>
<feature type="compositionally biased region" description="Low complexity" evidence="4">
    <location>
        <begin position="34"/>
        <end position="49"/>
    </location>
</feature>
<sequence>MKKLFGIAASAILLAGVTTACGSSNNGDSTGTLAPSGSSASAESSPSDSTNDKFTLKVVASDLKGDGLDVATEMFKQKYPNAEVQVVTGGWGSGGQDLRNKQLILLSGGESADVGKMIWGKEFFRSGVIDDITDAVKSWEVYDRLSDGQKDRMMLDGKVYGVTFSSNTVYMFYNKDILAQAGFNEAPKTLDDLAAIAKKIKEANLQTADGKPIYATSFEGGNWATDYWLWANGGKQMTDDYSKTLIDSPESIQAYQFMQDFVNNGWAPKIDGSYDQLWLNGQVAVWFCGDWDIPATSNANINAGYAPMPQGSSGLNTTSVGGVEWAVFKQSKRKKEALDFIEILVSKEFQLKTQGLTTDLALYDDPELQATWKADGTFEGRMAEKVQLQNTKYNFLEAPFLFPDASKIYNAALEKILIGGADVTATMKEAAEQINKGIAEVSNS</sequence>
<gene>
    <name evidence="6" type="ORF">DFP98_107231</name>
</gene>
<feature type="signal peptide" evidence="5">
    <location>
        <begin position="1"/>
        <end position="20"/>
    </location>
</feature>
<evidence type="ECO:0000313" key="6">
    <source>
        <dbReference type="EMBL" id="RED84122.1"/>
    </source>
</evidence>